<dbReference type="Gene3D" id="3.15.10.40">
    <property type="entry name" value="Uncharacterised protein PF07273, DUF1439"/>
    <property type="match status" value="1"/>
</dbReference>
<reference evidence="1 2" key="1">
    <citation type="submission" date="2020-02" db="EMBL/GenBank/DDBJ databases">
        <title>Shewanella WXL01 sp. nov., a marine bacterium isolated from green algae in Luhuitou Fringing Reef (Northern South China Sea).</title>
        <authorList>
            <person name="Wang X."/>
        </authorList>
    </citation>
    <scope>NUCLEOTIDE SEQUENCE [LARGE SCALE GENOMIC DNA]</scope>
    <source>
        <strain evidence="1 2">MCCC 1A01895</strain>
    </source>
</reference>
<evidence type="ECO:0000313" key="2">
    <source>
        <dbReference type="Proteomes" id="UP000811844"/>
    </source>
</evidence>
<accession>A0ABS5I5P4</accession>
<sequence>MLATVLAGCASQYSISEREIEQHLNKKMHFSVDQGNRLVGLAITLNDMNVSLGDKPDTISLSAVADIKVTNPLFPLKAGLIATFEAKPWYDKNTKAIYLKQLQLLNVKAEPEELQEHLAVVIPPLMTFIRGYLESKPVYILDESDSRQALMAKLATEIKVEKGKIVIKL</sequence>
<dbReference type="InterPro" id="IPR010835">
    <property type="entry name" value="DUF1439"/>
</dbReference>
<keyword evidence="2" id="KW-1185">Reference proteome</keyword>
<name>A0ABS5I5P4_9GAMM</name>
<protein>
    <submittedName>
        <fullName evidence="1">DUF1439 domain-containing protein</fullName>
    </submittedName>
</protein>
<dbReference type="Pfam" id="PF07273">
    <property type="entry name" value="DUF1439"/>
    <property type="match status" value="1"/>
</dbReference>
<gene>
    <name evidence="1" type="ORF">G3R48_11985</name>
</gene>
<dbReference type="Proteomes" id="UP000811844">
    <property type="component" value="Unassembled WGS sequence"/>
</dbReference>
<comment type="caution">
    <text evidence="1">The sequence shown here is derived from an EMBL/GenBank/DDBJ whole genome shotgun (WGS) entry which is preliminary data.</text>
</comment>
<organism evidence="1 2">
    <name type="scientific">Shewanella intestini</name>
    <dbReference type="NCBI Taxonomy" id="2017544"/>
    <lineage>
        <taxon>Bacteria</taxon>
        <taxon>Pseudomonadati</taxon>
        <taxon>Pseudomonadota</taxon>
        <taxon>Gammaproteobacteria</taxon>
        <taxon>Alteromonadales</taxon>
        <taxon>Shewanellaceae</taxon>
        <taxon>Shewanella</taxon>
    </lineage>
</organism>
<dbReference type="EMBL" id="JAAIKR010000011">
    <property type="protein sequence ID" value="MBR9728695.1"/>
    <property type="molecule type" value="Genomic_DNA"/>
</dbReference>
<evidence type="ECO:0000313" key="1">
    <source>
        <dbReference type="EMBL" id="MBR9728695.1"/>
    </source>
</evidence>
<proteinExistence type="predicted"/>